<evidence type="ECO:0008006" key="3">
    <source>
        <dbReference type="Google" id="ProtNLM"/>
    </source>
</evidence>
<protein>
    <recommendedName>
        <fullName evidence="3">ACT domain-containing protein</fullName>
    </recommendedName>
</protein>
<sequence>MPVTVKKISLWRKEDENKTGLLALTLEPLAKAGANLSVVMGYRLPGNEAKAAIEIYPVAGKKVTSAATETGFVTSEIPTLFVEGDNKPGIAHKIAQAIAETEVDLNFFVAQAIGRKYSAVIGFANEGDAKKAATLIKKASRKK</sequence>
<dbReference type="Proteomes" id="UP000515312">
    <property type="component" value="Chromosome"/>
</dbReference>
<organism evidence="1 2">
    <name type="scientific">Alloacidobacterium dinghuense</name>
    <dbReference type="NCBI Taxonomy" id="2763107"/>
    <lineage>
        <taxon>Bacteria</taxon>
        <taxon>Pseudomonadati</taxon>
        <taxon>Acidobacteriota</taxon>
        <taxon>Terriglobia</taxon>
        <taxon>Terriglobales</taxon>
        <taxon>Acidobacteriaceae</taxon>
        <taxon>Alloacidobacterium</taxon>
    </lineage>
</organism>
<evidence type="ECO:0000313" key="2">
    <source>
        <dbReference type="Proteomes" id="UP000515312"/>
    </source>
</evidence>
<evidence type="ECO:0000313" key="1">
    <source>
        <dbReference type="EMBL" id="QNI30644.1"/>
    </source>
</evidence>
<name>A0A7G8BDM4_9BACT</name>
<proteinExistence type="predicted"/>
<keyword evidence="2" id="KW-1185">Reference proteome</keyword>
<dbReference type="CDD" id="cd02116">
    <property type="entry name" value="ACT"/>
    <property type="match status" value="1"/>
</dbReference>
<dbReference type="EMBL" id="CP060394">
    <property type="protein sequence ID" value="QNI30644.1"/>
    <property type="molecule type" value="Genomic_DNA"/>
</dbReference>
<dbReference type="RefSeq" id="WP_186740666.1">
    <property type="nucleotide sequence ID" value="NZ_CP060394.1"/>
</dbReference>
<dbReference type="Gene3D" id="3.30.2130.10">
    <property type="entry name" value="VC0802-like"/>
    <property type="match status" value="1"/>
</dbReference>
<gene>
    <name evidence="1" type="ORF">H7849_16060</name>
</gene>
<accession>A0A7G8BDM4</accession>
<dbReference type="KEGG" id="adin:H7849_16060"/>
<dbReference type="AlphaFoldDB" id="A0A7G8BDM4"/>
<reference evidence="1 2" key="1">
    <citation type="submission" date="2020-08" db="EMBL/GenBank/DDBJ databases">
        <title>Edaphobacter telluris sp. nov. and Acidobacterium dinghuensis sp. nov., two acidobacteria isolated from forest soil.</title>
        <authorList>
            <person name="Fu J."/>
            <person name="Qiu L."/>
        </authorList>
    </citation>
    <scope>NUCLEOTIDE SEQUENCE [LARGE SCALE GENOMIC DNA]</scope>
    <source>
        <strain evidence="1">4Y35</strain>
    </source>
</reference>